<protein>
    <recommendedName>
        <fullName evidence="4">DUF732 domain-containing protein</fullName>
    </recommendedName>
</protein>
<proteinExistence type="predicted"/>
<dbReference type="EMBL" id="MVHG01000017">
    <property type="protein sequence ID" value="ORA16611.1"/>
    <property type="molecule type" value="Genomic_DNA"/>
</dbReference>
<keyword evidence="1" id="KW-0472">Membrane</keyword>
<comment type="caution">
    <text evidence="2">The sequence shown here is derived from an EMBL/GenBank/DDBJ whole genome shotgun (WGS) entry which is preliminary data.</text>
</comment>
<evidence type="ECO:0000313" key="2">
    <source>
        <dbReference type="EMBL" id="ORA16611.1"/>
    </source>
</evidence>
<sequence length="107" mass="11172">MWLGILQPVRFIYVAAGVGVAAGVLIVGPPVLTASAHADYSGYRRCVGKMTEPLAGHDPQSLQLVGVIEQDLDSGVSPAAEAEKVAHMGFEPGFASGIVQCVIEERP</sequence>
<keyword evidence="1" id="KW-1133">Transmembrane helix</keyword>
<accession>A0A1W9ZJT6</accession>
<dbReference type="Proteomes" id="UP000192707">
    <property type="component" value="Unassembled WGS sequence"/>
</dbReference>
<feature type="transmembrane region" description="Helical" evidence="1">
    <location>
        <begin position="12"/>
        <end position="35"/>
    </location>
</feature>
<name>A0A1W9ZJT6_MYCAI</name>
<keyword evidence="3" id="KW-1185">Reference proteome</keyword>
<organism evidence="2 3">
    <name type="scientific">Mycobacterium arosiense ATCC BAA-1401 = DSM 45069</name>
    <dbReference type="NCBI Taxonomy" id="1265311"/>
    <lineage>
        <taxon>Bacteria</taxon>
        <taxon>Bacillati</taxon>
        <taxon>Actinomycetota</taxon>
        <taxon>Actinomycetes</taxon>
        <taxon>Mycobacteriales</taxon>
        <taxon>Mycobacteriaceae</taxon>
        <taxon>Mycobacterium</taxon>
        <taxon>Mycobacterium avium complex (MAC)</taxon>
    </lineage>
</organism>
<evidence type="ECO:0000256" key="1">
    <source>
        <dbReference type="SAM" id="Phobius"/>
    </source>
</evidence>
<dbReference type="AlphaFoldDB" id="A0A1W9ZJT6"/>
<reference evidence="2 3" key="1">
    <citation type="submission" date="2016-12" db="EMBL/GenBank/DDBJ databases">
        <title>The new phylogeny of genus Mycobacterium.</title>
        <authorList>
            <person name="Tortoli E."/>
            <person name="Trovato A."/>
            <person name="Cirillo D.M."/>
        </authorList>
    </citation>
    <scope>NUCLEOTIDE SEQUENCE [LARGE SCALE GENOMIC DNA]</scope>
    <source>
        <strain evidence="2 3">DSM 45069</strain>
    </source>
</reference>
<keyword evidence="1" id="KW-0812">Transmembrane</keyword>
<evidence type="ECO:0008006" key="4">
    <source>
        <dbReference type="Google" id="ProtNLM"/>
    </source>
</evidence>
<evidence type="ECO:0000313" key="3">
    <source>
        <dbReference type="Proteomes" id="UP000192707"/>
    </source>
</evidence>
<gene>
    <name evidence="2" type="ORF">BST14_10350</name>
</gene>